<evidence type="ECO:0000256" key="1">
    <source>
        <dbReference type="ARBA" id="ARBA00004651"/>
    </source>
</evidence>
<sequence>MAKQAGVADPSVQSPEALVREVGTHPETGLTSIQASRRLQKDGLNQLRATRPVPGWKRLLMQFQDPLVYLLLFAIVISVLAWAIEGWSGWPIDGLVILLIVVGNAMLGYVQAHKAENAVAALAKMTEVTSAVLRDGVVSRIPSTGLVVGDILMLEEGDAVGADARLIRASSLKIQEASLTGESEAVMKDEGCLTQVLPLGDRLNMIFKGTAVVQGTGKAVVTATGMDTEMGSIAQLLDQTVEAPTPLQKEIGHIGRMLGKAVIVIAMVVVVTVLLLADINSASDVINVLLLGVSLAVAAVPEGLPAILSVVLALGVQRMASRNAIVKKLSSVETLGSASVICTDKTGTLTRSEMTIGQAYTCSGCTEISGVGYVPEGSIRFQGQALEPGPLHAELMALLSGGSLANNADLRLNQDGEWEIQGDPTEAAFLVAEQKLNVLDQRKKRFERVMEIPFSSDRKMMSTIEKDHEHGDRLVLIAKGAPDILIERCTQCRLGTEVVPFTDALRSKALADVDRLSDAAYRTLSVAYRPVAGNEDLELNEALEQNLVFSGTVGIIDPPREEAGVAIQEAHRAGIRVIMITGDHPRTAARIAQDLGIIAKGEEALTGEELDRLDEQAFRQAVAKVSVFARVAPAHKQKIVDALQAMGHIVAMTGDGVNDAPALKSADIGVAMGVTGTEVTKEAGKMILVDDNFATIVSAVREGRNIFDNIRKFLRYLLSSNMGEVLTVFLGVVGASMLGLYGGQGGIVVPLLATQILWINLITDSAPALAMGLDPETEDVMARKPRHHDEKTINGRMWLGVFLVGLVMSIATLFTIDFYLPGGMIEGDQSLELARTAGFTVLVFAQLFNCFNARSELGSAFKHMFVNQWLLGAIALSVLFQVAVVHIGFLNVAFNTVPLTLEQWGMCVLMGSSVLWFSEIRKLLIRLAVKYRS</sequence>
<dbReference type="NCBIfam" id="TIGR01494">
    <property type="entry name" value="ATPase_P-type"/>
    <property type="match status" value="2"/>
</dbReference>
<dbReference type="InterPro" id="IPR023298">
    <property type="entry name" value="ATPase_P-typ_TM_dom_sf"/>
</dbReference>
<dbReference type="SUPFAM" id="SSF81665">
    <property type="entry name" value="Calcium ATPase, transmembrane domain M"/>
    <property type="match status" value="1"/>
</dbReference>
<dbReference type="PROSITE" id="PS00154">
    <property type="entry name" value="ATPASE_E1_E2"/>
    <property type="match status" value="1"/>
</dbReference>
<feature type="transmembrane region" description="Helical" evidence="10">
    <location>
        <begin position="67"/>
        <end position="84"/>
    </location>
</feature>
<dbReference type="Pfam" id="PF13246">
    <property type="entry name" value="Cation_ATPase"/>
    <property type="match status" value="1"/>
</dbReference>
<dbReference type="SFLD" id="SFLDG00002">
    <property type="entry name" value="C1.7:_P-type_atpase_like"/>
    <property type="match status" value="1"/>
</dbReference>
<dbReference type="PRINTS" id="PR00119">
    <property type="entry name" value="CATATPASE"/>
</dbReference>
<dbReference type="Pfam" id="PF00122">
    <property type="entry name" value="E1-E2_ATPase"/>
    <property type="match status" value="1"/>
</dbReference>
<feature type="transmembrane region" description="Helical" evidence="10">
    <location>
        <begin position="721"/>
        <end position="741"/>
    </location>
</feature>
<keyword evidence="7" id="KW-1278">Translocase</keyword>
<keyword evidence="9 10" id="KW-0472">Membrane</keyword>
<organism evidence="12 13">
    <name type="scientific">Advenella mandrilli</name>
    <dbReference type="NCBI Taxonomy" id="2800330"/>
    <lineage>
        <taxon>Bacteria</taxon>
        <taxon>Pseudomonadati</taxon>
        <taxon>Pseudomonadota</taxon>
        <taxon>Betaproteobacteria</taxon>
        <taxon>Burkholderiales</taxon>
        <taxon>Alcaligenaceae</taxon>
    </lineage>
</organism>
<evidence type="ECO:0000256" key="2">
    <source>
        <dbReference type="ARBA" id="ARBA00005675"/>
    </source>
</evidence>
<dbReference type="PANTHER" id="PTHR43294:SF21">
    <property type="entry name" value="CATION TRANSPORTING ATPASE"/>
    <property type="match status" value="1"/>
</dbReference>
<dbReference type="InterPro" id="IPR044492">
    <property type="entry name" value="P_typ_ATPase_HD_dom"/>
</dbReference>
<evidence type="ECO:0000256" key="6">
    <source>
        <dbReference type="ARBA" id="ARBA00022840"/>
    </source>
</evidence>
<name>A0ABS1EHJ8_9BURK</name>
<dbReference type="Proteomes" id="UP000635316">
    <property type="component" value="Unassembled WGS sequence"/>
</dbReference>
<dbReference type="InterPro" id="IPR001757">
    <property type="entry name" value="P_typ_ATPase"/>
</dbReference>
<dbReference type="PANTHER" id="PTHR43294">
    <property type="entry name" value="SODIUM/POTASSIUM-TRANSPORTING ATPASE SUBUNIT ALPHA"/>
    <property type="match status" value="1"/>
</dbReference>
<feature type="transmembrane region" description="Helical" evidence="10">
    <location>
        <begin position="90"/>
        <end position="110"/>
    </location>
</feature>
<gene>
    <name evidence="12" type="ORF">JHL22_14635</name>
</gene>
<feature type="transmembrane region" description="Helical" evidence="10">
    <location>
        <begin position="747"/>
        <end position="773"/>
    </location>
</feature>
<dbReference type="SUPFAM" id="SSF81653">
    <property type="entry name" value="Calcium ATPase, transduction domain A"/>
    <property type="match status" value="1"/>
</dbReference>
<dbReference type="Pfam" id="PF00690">
    <property type="entry name" value="Cation_ATPase_N"/>
    <property type="match status" value="1"/>
</dbReference>
<dbReference type="Gene3D" id="2.70.150.10">
    <property type="entry name" value="Calcium-transporting ATPase, cytoplasmic transduction domain A"/>
    <property type="match status" value="1"/>
</dbReference>
<keyword evidence="5" id="KW-0547">Nucleotide-binding</keyword>
<dbReference type="Pfam" id="PF00689">
    <property type="entry name" value="Cation_ATPase_C"/>
    <property type="match status" value="1"/>
</dbReference>
<feature type="transmembrane region" description="Helical" evidence="10">
    <location>
        <begin position="865"/>
        <end position="889"/>
    </location>
</feature>
<keyword evidence="3" id="KW-1003">Cell membrane</keyword>
<dbReference type="InterPro" id="IPR036412">
    <property type="entry name" value="HAD-like_sf"/>
</dbReference>
<dbReference type="SUPFAM" id="SSF81660">
    <property type="entry name" value="Metal cation-transporting ATPase, ATP-binding domain N"/>
    <property type="match status" value="1"/>
</dbReference>
<dbReference type="InterPro" id="IPR008250">
    <property type="entry name" value="ATPase_P-typ_transduc_dom_A_sf"/>
</dbReference>
<proteinExistence type="inferred from homology"/>
<dbReference type="RefSeq" id="WP_200239112.1">
    <property type="nucleotide sequence ID" value="NZ_JAENGP010000020.1"/>
</dbReference>
<dbReference type="SFLD" id="SFLDF00027">
    <property type="entry name" value="p-type_atpase"/>
    <property type="match status" value="1"/>
</dbReference>
<evidence type="ECO:0000256" key="10">
    <source>
        <dbReference type="SAM" id="Phobius"/>
    </source>
</evidence>
<comment type="subcellular location">
    <subcellularLocation>
        <location evidence="1">Cell membrane</location>
        <topology evidence="1">Multi-pass membrane protein</topology>
    </subcellularLocation>
</comment>
<dbReference type="InterPro" id="IPR059000">
    <property type="entry name" value="ATPase_P-type_domA"/>
</dbReference>
<dbReference type="SUPFAM" id="SSF56784">
    <property type="entry name" value="HAD-like"/>
    <property type="match status" value="1"/>
</dbReference>
<dbReference type="InterPro" id="IPR023299">
    <property type="entry name" value="ATPase_P-typ_cyto_dom_N"/>
</dbReference>
<dbReference type="InterPro" id="IPR018303">
    <property type="entry name" value="ATPase_P-typ_P_site"/>
</dbReference>
<evidence type="ECO:0000256" key="7">
    <source>
        <dbReference type="ARBA" id="ARBA00022967"/>
    </source>
</evidence>
<keyword evidence="13" id="KW-1185">Reference proteome</keyword>
<dbReference type="Gene3D" id="1.20.1110.10">
    <property type="entry name" value="Calcium-transporting ATPase, transmembrane domain"/>
    <property type="match status" value="1"/>
</dbReference>
<feature type="transmembrane region" description="Helical" evidence="10">
    <location>
        <begin position="901"/>
        <end position="918"/>
    </location>
</feature>
<evidence type="ECO:0000256" key="3">
    <source>
        <dbReference type="ARBA" id="ARBA00022475"/>
    </source>
</evidence>
<feature type="domain" description="Cation-transporting P-type ATPase N-terminal" evidence="11">
    <location>
        <begin position="9"/>
        <end position="83"/>
    </location>
</feature>
<dbReference type="SFLD" id="SFLDS00003">
    <property type="entry name" value="Haloacid_Dehalogenase"/>
    <property type="match status" value="1"/>
</dbReference>
<comment type="similarity">
    <text evidence="2">Belongs to the cation transport ATPase (P-type) (TC 3.A.3) family. Type IIA subfamily.</text>
</comment>
<evidence type="ECO:0000256" key="5">
    <source>
        <dbReference type="ARBA" id="ARBA00022741"/>
    </source>
</evidence>
<feature type="transmembrane region" description="Helical" evidence="10">
    <location>
        <begin position="793"/>
        <end position="816"/>
    </location>
</feature>
<evidence type="ECO:0000256" key="4">
    <source>
        <dbReference type="ARBA" id="ARBA00022692"/>
    </source>
</evidence>
<comment type="caution">
    <text evidence="12">The sequence shown here is derived from an EMBL/GenBank/DDBJ whole genome shotgun (WGS) entry which is preliminary data.</text>
</comment>
<dbReference type="InterPro" id="IPR050510">
    <property type="entry name" value="Cation_transp_ATPase_P-type"/>
</dbReference>
<evidence type="ECO:0000313" key="13">
    <source>
        <dbReference type="Proteomes" id="UP000635316"/>
    </source>
</evidence>
<evidence type="ECO:0000256" key="9">
    <source>
        <dbReference type="ARBA" id="ARBA00023136"/>
    </source>
</evidence>
<dbReference type="Gene3D" id="3.40.50.1000">
    <property type="entry name" value="HAD superfamily/HAD-like"/>
    <property type="match status" value="1"/>
</dbReference>
<keyword evidence="8 10" id="KW-1133">Transmembrane helix</keyword>
<dbReference type="InterPro" id="IPR006068">
    <property type="entry name" value="ATPase_P-typ_cation-transptr_C"/>
</dbReference>
<evidence type="ECO:0000313" key="12">
    <source>
        <dbReference type="EMBL" id="MBK1782451.1"/>
    </source>
</evidence>
<feature type="transmembrane region" description="Helical" evidence="10">
    <location>
        <begin position="836"/>
        <end position="853"/>
    </location>
</feature>
<protein>
    <submittedName>
        <fullName evidence="12">Cation-translocating P-type ATPase</fullName>
    </submittedName>
</protein>
<evidence type="ECO:0000259" key="11">
    <source>
        <dbReference type="SMART" id="SM00831"/>
    </source>
</evidence>
<dbReference type="Gene3D" id="3.40.1110.10">
    <property type="entry name" value="Calcium-transporting ATPase, cytoplasmic domain N"/>
    <property type="match status" value="1"/>
</dbReference>
<accession>A0ABS1EHJ8</accession>
<feature type="transmembrane region" description="Helical" evidence="10">
    <location>
        <begin position="257"/>
        <end position="277"/>
    </location>
</feature>
<keyword evidence="6" id="KW-0067">ATP-binding</keyword>
<dbReference type="SMART" id="SM00831">
    <property type="entry name" value="Cation_ATPase_N"/>
    <property type="match status" value="1"/>
</dbReference>
<dbReference type="InterPro" id="IPR004014">
    <property type="entry name" value="ATPase_P-typ_cation-transptr_N"/>
</dbReference>
<dbReference type="InterPro" id="IPR023214">
    <property type="entry name" value="HAD_sf"/>
</dbReference>
<reference evidence="12 13" key="1">
    <citation type="submission" date="2020-12" db="EMBL/GenBank/DDBJ databases">
        <authorList>
            <person name="Lu T."/>
            <person name="Wang Q."/>
            <person name="Han X."/>
        </authorList>
    </citation>
    <scope>NUCLEOTIDE SEQUENCE [LARGE SCALE GENOMIC DNA]</scope>
    <source>
        <strain evidence="12 13">WQ 585</strain>
    </source>
</reference>
<keyword evidence="4 10" id="KW-0812">Transmembrane</keyword>
<dbReference type="PRINTS" id="PR00120">
    <property type="entry name" value="HATPASE"/>
</dbReference>
<feature type="transmembrane region" description="Helical" evidence="10">
    <location>
        <begin position="289"/>
        <end position="314"/>
    </location>
</feature>
<evidence type="ECO:0000256" key="8">
    <source>
        <dbReference type="ARBA" id="ARBA00022989"/>
    </source>
</evidence>
<dbReference type="EMBL" id="JAENGP010000020">
    <property type="protein sequence ID" value="MBK1782451.1"/>
    <property type="molecule type" value="Genomic_DNA"/>
</dbReference>